<dbReference type="EMBL" id="BKCJ010049628">
    <property type="protein sequence ID" value="GEW21951.1"/>
    <property type="molecule type" value="Genomic_DNA"/>
</dbReference>
<accession>A0A699GT68</accession>
<gene>
    <name evidence="3" type="ORF">Tci_193927</name>
</gene>
<feature type="region of interest" description="Disordered" evidence="1">
    <location>
        <begin position="731"/>
        <end position="754"/>
    </location>
</feature>
<evidence type="ECO:0000313" key="3">
    <source>
        <dbReference type="EMBL" id="GEW21951.1"/>
    </source>
</evidence>
<feature type="compositionally biased region" description="Basic and acidic residues" evidence="1">
    <location>
        <begin position="630"/>
        <end position="643"/>
    </location>
</feature>
<evidence type="ECO:0000256" key="1">
    <source>
        <dbReference type="SAM" id="MobiDB-lite"/>
    </source>
</evidence>
<sequence length="809" mass="91412">MEFRIQQNKVTKMAKKRMLEIKKKLLENNFTKISRDCLVKERLLTLTALTDLILNEFESMFGQDKDANTNSTYKMFTPVSIAGSSYFNLGGSIPINAATLPNADLSTDPLMLDLKDTEIFSGAYDDEVEGAVADLNNLELFIMDVKSAFLYGTIEEEVYVCQPPGFEDLQFPDKVYKVEKALYGLHQAPRAWYETLSTYLLDNRFRRGIIDKNLFIKKDKGELTFFLGLQVMQRDDGIFISQDKYVADILKKFDFSSVKIASILIETNKALLKDEEAEDMDEMHNRRLSISWQDTDFMAIDSYEKRLVQVIKIHTDQNVTDLLIKALDMVLAMNLDLKLVVVRLILLDMIWCCWAKVSTARKKVSTAEPKLVLLSQREDDRVVRATTTATSLEAEQESGNIHKTRSTTTLKEPTPQGTGSGGRPRRHATTLGDIDAQTRFETASKQSHDPPLSKVNTSRSGEDSMEHQDDLIDIVPPTPYDSPLSGGHTPGSDEDLVITKLQKKVKRLENKQRARTLRMNLFKIGTSKRKSSVKENVSKQGRNLKTMIKEGDDIDDLVEEATENVEGDTINVVGSVNTAITGVSVASALVNTAGVSISTAEPRTPPKTTASVFEDGDLTIAQTLVKMRSEKDKGKRIMQEPKKPPKNLRKAQIQMDEELALRLHEEEKAELERMQRDRSAQEGASNAALTAEFDNVQARMDADALTMSSPNHPTSDIEDAFSLNFHDYFPATSRNNSPNSSDDFTREPDLEEPNESDAYDHLWKLSLRISMLIIKNLLNKIQEQRGRTTRLDPYHLQLFRIQPMDVRYK</sequence>
<feature type="region of interest" description="Disordered" evidence="1">
    <location>
        <begin position="670"/>
        <end position="689"/>
    </location>
</feature>
<feature type="domain" description="Reverse transcriptase Ty1/copia-type" evidence="2">
    <location>
        <begin position="131"/>
        <end position="219"/>
    </location>
</feature>
<proteinExistence type="predicted"/>
<feature type="region of interest" description="Disordered" evidence="1">
    <location>
        <begin position="441"/>
        <end position="467"/>
    </location>
</feature>
<feature type="region of interest" description="Disordered" evidence="1">
    <location>
        <begin position="388"/>
        <end position="428"/>
    </location>
</feature>
<feature type="compositionally biased region" description="Basic and acidic residues" evidence="1">
    <location>
        <begin position="670"/>
        <end position="680"/>
    </location>
</feature>
<evidence type="ECO:0000259" key="2">
    <source>
        <dbReference type="Pfam" id="PF07727"/>
    </source>
</evidence>
<feature type="compositionally biased region" description="Polar residues" evidence="1">
    <location>
        <begin position="732"/>
        <end position="742"/>
    </location>
</feature>
<reference evidence="3" key="1">
    <citation type="journal article" date="2019" name="Sci. Rep.">
        <title>Draft genome of Tanacetum cinerariifolium, the natural source of mosquito coil.</title>
        <authorList>
            <person name="Yamashiro T."/>
            <person name="Shiraishi A."/>
            <person name="Satake H."/>
            <person name="Nakayama K."/>
        </authorList>
    </citation>
    <scope>NUCLEOTIDE SEQUENCE</scope>
</reference>
<feature type="region of interest" description="Disordered" evidence="1">
    <location>
        <begin position="630"/>
        <end position="650"/>
    </location>
</feature>
<dbReference type="Pfam" id="PF07727">
    <property type="entry name" value="RVT_2"/>
    <property type="match status" value="1"/>
</dbReference>
<dbReference type="AlphaFoldDB" id="A0A699GT68"/>
<comment type="caution">
    <text evidence="3">The sequence shown here is derived from an EMBL/GenBank/DDBJ whole genome shotgun (WGS) entry which is preliminary data.</text>
</comment>
<feature type="compositionally biased region" description="Polar residues" evidence="1">
    <location>
        <begin position="388"/>
        <end position="417"/>
    </location>
</feature>
<name>A0A699GT68_TANCI</name>
<organism evidence="3">
    <name type="scientific">Tanacetum cinerariifolium</name>
    <name type="common">Dalmatian daisy</name>
    <name type="synonym">Chrysanthemum cinerariifolium</name>
    <dbReference type="NCBI Taxonomy" id="118510"/>
    <lineage>
        <taxon>Eukaryota</taxon>
        <taxon>Viridiplantae</taxon>
        <taxon>Streptophyta</taxon>
        <taxon>Embryophyta</taxon>
        <taxon>Tracheophyta</taxon>
        <taxon>Spermatophyta</taxon>
        <taxon>Magnoliopsida</taxon>
        <taxon>eudicotyledons</taxon>
        <taxon>Gunneridae</taxon>
        <taxon>Pentapetalae</taxon>
        <taxon>asterids</taxon>
        <taxon>campanulids</taxon>
        <taxon>Asterales</taxon>
        <taxon>Asteraceae</taxon>
        <taxon>Asteroideae</taxon>
        <taxon>Anthemideae</taxon>
        <taxon>Anthemidinae</taxon>
        <taxon>Tanacetum</taxon>
    </lineage>
</organism>
<dbReference type="InterPro" id="IPR013103">
    <property type="entry name" value="RVT_2"/>
</dbReference>
<protein>
    <recommendedName>
        <fullName evidence="2">Reverse transcriptase Ty1/copia-type domain-containing protein</fullName>
    </recommendedName>
</protein>